<evidence type="ECO:0000256" key="1">
    <source>
        <dbReference type="SAM" id="MobiDB-lite"/>
    </source>
</evidence>
<feature type="compositionally biased region" description="Basic residues" evidence="1">
    <location>
        <begin position="1"/>
        <end position="12"/>
    </location>
</feature>
<name>A0ABR2LF12_9ASPA</name>
<proteinExistence type="predicted"/>
<feature type="compositionally biased region" description="Basic and acidic residues" evidence="1">
    <location>
        <begin position="112"/>
        <end position="124"/>
    </location>
</feature>
<gene>
    <name evidence="2" type="ORF">KSP40_PGU009936</name>
</gene>
<accession>A0ABR2LF12</accession>
<sequence length="243" mass="27774">MDPPSRKRRRQARVVDGRSNKTRREQKTVVDIDGKQSRRKQTTGSMLLFPTGETTARRSRADERRGSRRRSRWEKQRDSSSGNSPRRRCRRRKKHTVSTTEKVAEPLGVDGKPGRQHDGIVDWRRRGKERKQWPTTTKQQGVDDGNGAALVDRINDRLCRQEREPRACPLAACGRKKINHGPGGGRAVALSKLKVRCSWIIVGDYKEGYYIGVEVLEDDPQAEKPFYGPNQWPSEGKALEHVL</sequence>
<dbReference type="EMBL" id="JBBWWR010000020">
    <property type="protein sequence ID" value="KAK8939542.1"/>
    <property type="molecule type" value="Genomic_DNA"/>
</dbReference>
<comment type="caution">
    <text evidence="2">The sequence shown here is derived from an EMBL/GenBank/DDBJ whole genome shotgun (WGS) entry which is preliminary data.</text>
</comment>
<evidence type="ECO:0000313" key="3">
    <source>
        <dbReference type="Proteomes" id="UP001412067"/>
    </source>
</evidence>
<feature type="region of interest" description="Disordered" evidence="1">
    <location>
        <begin position="1"/>
        <end position="145"/>
    </location>
</feature>
<reference evidence="2 3" key="1">
    <citation type="journal article" date="2022" name="Nat. Plants">
        <title>Genomes of leafy and leafless Platanthera orchids illuminate the evolution of mycoheterotrophy.</title>
        <authorList>
            <person name="Li M.H."/>
            <person name="Liu K.W."/>
            <person name="Li Z."/>
            <person name="Lu H.C."/>
            <person name="Ye Q.L."/>
            <person name="Zhang D."/>
            <person name="Wang J.Y."/>
            <person name="Li Y.F."/>
            <person name="Zhong Z.M."/>
            <person name="Liu X."/>
            <person name="Yu X."/>
            <person name="Liu D.K."/>
            <person name="Tu X.D."/>
            <person name="Liu B."/>
            <person name="Hao Y."/>
            <person name="Liao X.Y."/>
            <person name="Jiang Y.T."/>
            <person name="Sun W.H."/>
            <person name="Chen J."/>
            <person name="Chen Y.Q."/>
            <person name="Ai Y."/>
            <person name="Zhai J.W."/>
            <person name="Wu S.S."/>
            <person name="Zhou Z."/>
            <person name="Hsiao Y.Y."/>
            <person name="Wu W.L."/>
            <person name="Chen Y.Y."/>
            <person name="Lin Y.F."/>
            <person name="Hsu J.L."/>
            <person name="Li C.Y."/>
            <person name="Wang Z.W."/>
            <person name="Zhao X."/>
            <person name="Zhong W.Y."/>
            <person name="Ma X.K."/>
            <person name="Ma L."/>
            <person name="Huang J."/>
            <person name="Chen G.Z."/>
            <person name="Huang M.Z."/>
            <person name="Huang L."/>
            <person name="Peng D.H."/>
            <person name="Luo Y.B."/>
            <person name="Zou S.Q."/>
            <person name="Chen S.P."/>
            <person name="Lan S."/>
            <person name="Tsai W.C."/>
            <person name="Van de Peer Y."/>
            <person name="Liu Z.J."/>
        </authorList>
    </citation>
    <scope>NUCLEOTIDE SEQUENCE [LARGE SCALE GENOMIC DNA]</scope>
    <source>
        <strain evidence="2">Lor288</strain>
    </source>
</reference>
<evidence type="ECO:0000313" key="2">
    <source>
        <dbReference type="EMBL" id="KAK8939542.1"/>
    </source>
</evidence>
<dbReference type="Proteomes" id="UP001412067">
    <property type="component" value="Unassembled WGS sequence"/>
</dbReference>
<keyword evidence="3" id="KW-1185">Reference proteome</keyword>
<feature type="compositionally biased region" description="Basic and acidic residues" evidence="1">
    <location>
        <begin position="55"/>
        <end position="65"/>
    </location>
</feature>
<feature type="compositionally biased region" description="Basic residues" evidence="1">
    <location>
        <begin position="85"/>
        <end position="96"/>
    </location>
</feature>
<protein>
    <submittedName>
        <fullName evidence="2">Uncharacterized protein</fullName>
    </submittedName>
</protein>
<organism evidence="2 3">
    <name type="scientific">Platanthera guangdongensis</name>
    <dbReference type="NCBI Taxonomy" id="2320717"/>
    <lineage>
        <taxon>Eukaryota</taxon>
        <taxon>Viridiplantae</taxon>
        <taxon>Streptophyta</taxon>
        <taxon>Embryophyta</taxon>
        <taxon>Tracheophyta</taxon>
        <taxon>Spermatophyta</taxon>
        <taxon>Magnoliopsida</taxon>
        <taxon>Liliopsida</taxon>
        <taxon>Asparagales</taxon>
        <taxon>Orchidaceae</taxon>
        <taxon>Orchidoideae</taxon>
        <taxon>Orchideae</taxon>
        <taxon>Orchidinae</taxon>
        <taxon>Platanthera</taxon>
    </lineage>
</organism>
<feature type="compositionally biased region" description="Basic and acidic residues" evidence="1">
    <location>
        <begin position="13"/>
        <end position="36"/>
    </location>
</feature>